<dbReference type="KEGG" id="vg:65103279"/>
<reference evidence="1" key="1">
    <citation type="journal article" date="2020" name="Arch. Virol.">
        <title>Complete genome sequence and analysis of a novel lymphocystivirus detected in whitemouth croaker (Micropogonias furnieri): lymphocystis disease virus 4.</title>
        <authorList>
            <person name="Doszpoly A."/>
            <person name="Kajan G.L."/>
            <person name="Puentes R."/>
            <person name="Perretta A."/>
        </authorList>
    </citation>
    <scope>NUCLEOTIDE SEQUENCE</scope>
    <source>
        <strain evidence="1">LCDV-WC</strain>
    </source>
</reference>
<protein>
    <submittedName>
        <fullName evidence="1">Uncharacterized protein</fullName>
    </submittedName>
</protein>
<proteinExistence type="predicted"/>
<dbReference type="EMBL" id="MN803438">
    <property type="protein sequence ID" value="QHR78555.1"/>
    <property type="molecule type" value="Genomic_DNA"/>
</dbReference>
<keyword evidence="2" id="KW-1185">Reference proteome</keyword>
<evidence type="ECO:0000313" key="1">
    <source>
        <dbReference type="EMBL" id="QHR78555.1"/>
    </source>
</evidence>
<dbReference type="Proteomes" id="UP000678193">
    <property type="component" value="Segment"/>
</dbReference>
<sequence length="110" mass="12749">MLELSKCLCQDSELPKKGDIKMRMEPEFGVETLNKLSLTGKPIRTFIAGCHIFVQYKDEFDNYHIIIMCQKDFSLLAVSSSVETICVKDHRLIEYIASVWNYDIIKKKLT</sequence>
<organism evidence="1 2">
    <name type="scientific">Lymphocystis disease virus 4</name>
    <dbReference type="NCBI Taxonomy" id="2704413"/>
    <lineage>
        <taxon>Viruses</taxon>
        <taxon>Varidnaviria</taxon>
        <taxon>Bamfordvirae</taxon>
        <taxon>Nucleocytoviricota</taxon>
        <taxon>Megaviricetes</taxon>
        <taxon>Pimascovirales</taxon>
        <taxon>Pimascovirales incertae sedis</taxon>
        <taxon>Iridoviridae</taxon>
        <taxon>Alphairidovirinae</taxon>
        <taxon>Lymphocystivirus</taxon>
        <taxon>Lymphocystivirus micropogonias1</taxon>
    </lineage>
</organism>
<evidence type="ECO:0000313" key="2">
    <source>
        <dbReference type="Proteomes" id="UP000678193"/>
    </source>
</evidence>
<dbReference type="GeneID" id="65103279"/>
<name>A0A6B9XK04_9VIRU</name>
<dbReference type="RefSeq" id="YP_010087946.1">
    <property type="nucleotide sequence ID" value="NC_055603.1"/>
</dbReference>
<accession>A0A6B9XK04</accession>